<keyword evidence="8" id="KW-1185">Reference proteome</keyword>
<evidence type="ECO:0000256" key="4">
    <source>
        <dbReference type="ARBA" id="ARBA00022840"/>
    </source>
</evidence>
<dbReference type="InterPro" id="IPR011009">
    <property type="entry name" value="Kinase-like_dom_sf"/>
</dbReference>
<sequence length="67" mass="7916">DLFRAFFCQLLSALNYIHSQKIVHKDIKPGNIFVKPPFQIVLSTFRIAVKLDYNRKRSSMSRTKLYI</sequence>
<dbReference type="PROSITE" id="PS00108">
    <property type="entry name" value="PROTEIN_KINASE_ST"/>
    <property type="match status" value="1"/>
</dbReference>
<dbReference type="GO" id="GO:0005524">
    <property type="term" value="F:ATP binding"/>
    <property type="evidence" value="ECO:0007669"/>
    <property type="project" value="UniProtKB-KW"/>
</dbReference>
<dbReference type="Pfam" id="PF00069">
    <property type="entry name" value="Pkinase"/>
    <property type="match status" value="1"/>
</dbReference>
<evidence type="ECO:0000256" key="2">
    <source>
        <dbReference type="ARBA" id="ARBA00022741"/>
    </source>
</evidence>
<dbReference type="PANTHER" id="PTHR11042:SF136">
    <property type="entry name" value="EIF-2-ALPHA KINASE GCN2"/>
    <property type="match status" value="1"/>
</dbReference>
<feature type="non-terminal residue" evidence="7">
    <location>
        <position position="67"/>
    </location>
</feature>
<evidence type="ECO:0000256" key="3">
    <source>
        <dbReference type="ARBA" id="ARBA00022777"/>
    </source>
</evidence>
<comment type="similarity">
    <text evidence="5">Belongs to the protein kinase superfamily. Ser/Thr protein kinase family. GCN2 subfamily.</text>
</comment>
<name>A0A2V1E682_9PLEO</name>
<proteinExistence type="inferred from homology"/>
<dbReference type="AlphaFoldDB" id="A0A2V1E682"/>
<keyword evidence="1" id="KW-0808">Transferase</keyword>
<evidence type="ECO:0000259" key="6">
    <source>
        <dbReference type="PROSITE" id="PS50011"/>
    </source>
</evidence>
<keyword evidence="2" id="KW-0547">Nucleotide-binding</keyword>
<reference evidence="7 8" key="1">
    <citation type="journal article" date="2018" name="Sci. Rep.">
        <title>Comparative genomics provides insights into the lifestyle and reveals functional heterogeneity of dark septate endophytic fungi.</title>
        <authorList>
            <person name="Knapp D.G."/>
            <person name="Nemeth J.B."/>
            <person name="Barry K."/>
            <person name="Hainaut M."/>
            <person name="Henrissat B."/>
            <person name="Johnson J."/>
            <person name="Kuo A."/>
            <person name="Lim J.H.P."/>
            <person name="Lipzen A."/>
            <person name="Nolan M."/>
            <person name="Ohm R.A."/>
            <person name="Tamas L."/>
            <person name="Grigoriev I.V."/>
            <person name="Spatafora J.W."/>
            <person name="Nagy L.G."/>
            <person name="Kovacs G.M."/>
        </authorList>
    </citation>
    <scope>NUCLEOTIDE SEQUENCE [LARGE SCALE GENOMIC DNA]</scope>
    <source>
        <strain evidence="7 8">DSE2036</strain>
    </source>
</reference>
<dbReference type="Proteomes" id="UP000244855">
    <property type="component" value="Unassembled WGS sequence"/>
</dbReference>
<dbReference type="STRING" id="97972.A0A2V1E682"/>
<evidence type="ECO:0000256" key="1">
    <source>
        <dbReference type="ARBA" id="ARBA00022679"/>
    </source>
</evidence>
<dbReference type="InterPro" id="IPR050339">
    <property type="entry name" value="CC_SR_Kinase"/>
</dbReference>
<dbReference type="EMBL" id="KZ805313">
    <property type="protein sequence ID" value="PVI05642.1"/>
    <property type="molecule type" value="Genomic_DNA"/>
</dbReference>
<keyword evidence="4" id="KW-0067">ATP-binding</keyword>
<dbReference type="GO" id="GO:0005829">
    <property type="term" value="C:cytosol"/>
    <property type="evidence" value="ECO:0007669"/>
    <property type="project" value="TreeGrafter"/>
</dbReference>
<dbReference type="InterPro" id="IPR008271">
    <property type="entry name" value="Ser/Thr_kinase_AS"/>
</dbReference>
<feature type="domain" description="Protein kinase" evidence="6">
    <location>
        <begin position="1"/>
        <end position="67"/>
    </location>
</feature>
<evidence type="ECO:0000313" key="7">
    <source>
        <dbReference type="EMBL" id="PVI05642.1"/>
    </source>
</evidence>
<evidence type="ECO:0000313" key="8">
    <source>
        <dbReference type="Proteomes" id="UP000244855"/>
    </source>
</evidence>
<evidence type="ECO:0000256" key="5">
    <source>
        <dbReference type="ARBA" id="ARBA00037982"/>
    </source>
</evidence>
<dbReference type="PROSITE" id="PS50011">
    <property type="entry name" value="PROTEIN_KINASE_DOM"/>
    <property type="match status" value="1"/>
</dbReference>
<dbReference type="GO" id="GO:0005634">
    <property type="term" value="C:nucleus"/>
    <property type="evidence" value="ECO:0007669"/>
    <property type="project" value="TreeGrafter"/>
</dbReference>
<dbReference type="Gene3D" id="1.10.510.10">
    <property type="entry name" value="Transferase(Phosphotransferase) domain 1"/>
    <property type="match status" value="1"/>
</dbReference>
<organism evidence="7 8">
    <name type="scientific">Periconia macrospinosa</name>
    <dbReference type="NCBI Taxonomy" id="97972"/>
    <lineage>
        <taxon>Eukaryota</taxon>
        <taxon>Fungi</taxon>
        <taxon>Dikarya</taxon>
        <taxon>Ascomycota</taxon>
        <taxon>Pezizomycotina</taxon>
        <taxon>Dothideomycetes</taxon>
        <taxon>Pleosporomycetidae</taxon>
        <taxon>Pleosporales</taxon>
        <taxon>Massarineae</taxon>
        <taxon>Periconiaceae</taxon>
        <taxon>Periconia</taxon>
    </lineage>
</organism>
<feature type="non-terminal residue" evidence="7">
    <location>
        <position position="1"/>
    </location>
</feature>
<protein>
    <recommendedName>
        <fullName evidence="6">Protein kinase domain-containing protein</fullName>
    </recommendedName>
</protein>
<keyword evidence="3" id="KW-0418">Kinase</keyword>
<dbReference type="OrthoDB" id="4062651at2759"/>
<dbReference type="SUPFAM" id="SSF56112">
    <property type="entry name" value="Protein kinase-like (PK-like)"/>
    <property type="match status" value="1"/>
</dbReference>
<gene>
    <name evidence="7" type="ORF">DM02DRAFT_472544</name>
</gene>
<dbReference type="PANTHER" id="PTHR11042">
    <property type="entry name" value="EUKARYOTIC TRANSLATION INITIATION FACTOR 2-ALPHA KINASE EIF2-ALPHA KINASE -RELATED"/>
    <property type="match status" value="1"/>
</dbReference>
<dbReference type="GO" id="GO:0004694">
    <property type="term" value="F:eukaryotic translation initiation factor 2alpha kinase activity"/>
    <property type="evidence" value="ECO:0007669"/>
    <property type="project" value="TreeGrafter"/>
</dbReference>
<dbReference type="InterPro" id="IPR000719">
    <property type="entry name" value="Prot_kinase_dom"/>
</dbReference>
<accession>A0A2V1E682</accession>